<protein>
    <submittedName>
        <fullName evidence="2">Uncharacterized protein</fullName>
    </submittedName>
</protein>
<keyword evidence="3" id="KW-1185">Reference proteome</keyword>
<dbReference type="EMBL" id="JABSTR010000002">
    <property type="protein sequence ID" value="KAH9364792.1"/>
    <property type="molecule type" value="Genomic_DNA"/>
</dbReference>
<feature type="compositionally biased region" description="Basic residues" evidence="1">
    <location>
        <begin position="148"/>
        <end position="158"/>
    </location>
</feature>
<dbReference type="VEuPathDB" id="VectorBase:HLOH_057216"/>
<comment type="caution">
    <text evidence="2">The sequence shown here is derived from an EMBL/GenBank/DDBJ whole genome shotgun (WGS) entry which is preliminary data.</text>
</comment>
<dbReference type="AlphaFoldDB" id="A0A9J6FRA2"/>
<organism evidence="2 3">
    <name type="scientific">Haemaphysalis longicornis</name>
    <name type="common">Bush tick</name>
    <dbReference type="NCBI Taxonomy" id="44386"/>
    <lineage>
        <taxon>Eukaryota</taxon>
        <taxon>Metazoa</taxon>
        <taxon>Ecdysozoa</taxon>
        <taxon>Arthropoda</taxon>
        <taxon>Chelicerata</taxon>
        <taxon>Arachnida</taxon>
        <taxon>Acari</taxon>
        <taxon>Parasitiformes</taxon>
        <taxon>Ixodida</taxon>
        <taxon>Ixodoidea</taxon>
        <taxon>Ixodidae</taxon>
        <taxon>Haemaphysalinae</taxon>
        <taxon>Haemaphysalis</taxon>
    </lineage>
</organism>
<dbReference type="OrthoDB" id="6434791at2759"/>
<sequence>MHKAVMATYYHVTSKDVVSNHGLCPTGADSWCRQNAPKHRYNLPPPPMSARPCFLLLERCQHSKTQNSHESLHSVIWSLHASLHSVEAALAEAVMRFNARSQLASSKILQELNMTVGALSSTRMAEKDRRRTNDSSRRRTSAENVQRTLKKRHLGGAR</sequence>
<evidence type="ECO:0000256" key="1">
    <source>
        <dbReference type="SAM" id="MobiDB-lite"/>
    </source>
</evidence>
<gene>
    <name evidence="2" type="ORF">HPB48_011808</name>
</gene>
<accession>A0A9J6FRA2</accession>
<proteinExistence type="predicted"/>
<name>A0A9J6FRA2_HAELO</name>
<feature type="compositionally biased region" description="Basic and acidic residues" evidence="1">
    <location>
        <begin position="124"/>
        <end position="141"/>
    </location>
</feature>
<dbReference type="Proteomes" id="UP000821853">
    <property type="component" value="Chromosome 10"/>
</dbReference>
<reference evidence="2 3" key="1">
    <citation type="journal article" date="2020" name="Cell">
        <title>Large-Scale Comparative Analyses of Tick Genomes Elucidate Their Genetic Diversity and Vector Capacities.</title>
        <authorList>
            <consortium name="Tick Genome and Microbiome Consortium (TIGMIC)"/>
            <person name="Jia N."/>
            <person name="Wang J."/>
            <person name="Shi W."/>
            <person name="Du L."/>
            <person name="Sun Y."/>
            <person name="Zhan W."/>
            <person name="Jiang J.F."/>
            <person name="Wang Q."/>
            <person name="Zhang B."/>
            <person name="Ji P."/>
            <person name="Bell-Sakyi L."/>
            <person name="Cui X.M."/>
            <person name="Yuan T.T."/>
            <person name="Jiang B.G."/>
            <person name="Yang W.F."/>
            <person name="Lam T.T."/>
            <person name="Chang Q.C."/>
            <person name="Ding S.J."/>
            <person name="Wang X.J."/>
            <person name="Zhu J.G."/>
            <person name="Ruan X.D."/>
            <person name="Zhao L."/>
            <person name="Wei J.T."/>
            <person name="Ye R.Z."/>
            <person name="Que T.C."/>
            <person name="Du C.H."/>
            <person name="Zhou Y.H."/>
            <person name="Cheng J.X."/>
            <person name="Dai P.F."/>
            <person name="Guo W.B."/>
            <person name="Han X.H."/>
            <person name="Huang E.J."/>
            <person name="Li L.F."/>
            <person name="Wei W."/>
            <person name="Gao Y.C."/>
            <person name="Liu J.Z."/>
            <person name="Shao H.Z."/>
            <person name="Wang X."/>
            <person name="Wang C.C."/>
            <person name="Yang T.C."/>
            <person name="Huo Q.B."/>
            <person name="Li W."/>
            <person name="Chen H.Y."/>
            <person name="Chen S.E."/>
            <person name="Zhou L.G."/>
            <person name="Ni X.B."/>
            <person name="Tian J.H."/>
            <person name="Sheng Y."/>
            <person name="Liu T."/>
            <person name="Pan Y.S."/>
            <person name="Xia L.Y."/>
            <person name="Li J."/>
            <person name="Zhao F."/>
            <person name="Cao W.C."/>
        </authorList>
    </citation>
    <scope>NUCLEOTIDE SEQUENCE [LARGE SCALE GENOMIC DNA]</scope>
    <source>
        <strain evidence="2">HaeL-2018</strain>
    </source>
</reference>
<evidence type="ECO:0000313" key="2">
    <source>
        <dbReference type="EMBL" id="KAH9364792.1"/>
    </source>
</evidence>
<evidence type="ECO:0000313" key="3">
    <source>
        <dbReference type="Proteomes" id="UP000821853"/>
    </source>
</evidence>
<feature type="region of interest" description="Disordered" evidence="1">
    <location>
        <begin position="120"/>
        <end position="158"/>
    </location>
</feature>